<feature type="non-terminal residue" evidence="2">
    <location>
        <position position="1"/>
    </location>
</feature>
<evidence type="ECO:0000256" key="1">
    <source>
        <dbReference type="SAM" id="MobiDB-lite"/>
    </source>
</evidence>
<name>A0A371ELR5_MUCPR</name>
<evidence type="ECO:0000313" key="3">
    <source>
        <dbReference type="Proteomes" id="UP000257109"/>
    </source>
</evidence>
<comment type="caution">
    <text evidence="2">The sequence shown here is derived from an EMBL/GenBank/DDBJ whole genome shotgun (WGS) entry which is preliminary data.</text>
</comment>
<proteinExistence type="predicted"/>
<protein>
    <submittedName>
        <fullName evidence="2">Uncharacterized protein</fullName>
    </submittedName>
</protein>
<feature type="region of interest" description="Disordered" evidence="1">
    <location>
        <begin position="105"/>
        <end position="145"/>
    </location>
</feature>
<dbReference type="AlphaFoldDB" id="A0A371ELR5"/>
<gene>
    <name evidence="2" type="ORF">CR513_54255</name>
</gene>
<evidence type="ECO:0000313" key="2">
    <source>
        <dbReference type="EMBL" id="RDX66926.1"/>
    </source>
</evidence>
<dbReference type="EMBL" id="QJKJ01013201">
    <property type="protein sequence ID" value="RDX66926.1"/>
    <property type="molecule type" value="Genomic_DNA"/>
</dbReference>
<reference evidence="2" key="1">
    <citation type="submission" date="2018-05" db="EMBL/GenBank/DDBJ databases">
        <title>Draft genome of Mucuna pruriens seed.</title>
        <authorList>
            <person name="Nnadi N.E."/>
            <person name="Vos R."/>
            <person name="Hasami M.H."/>
            <person name="Devisetty U.K."/>
            <person name="Aguiy J.C."/>
        </authorList>
    </citation>
    <scope>NUCLEOTIDE SEQUENCE [LARGE SCALE GENOMIC DNA]</scope>
    <source>
        <strain evidence="2">JCA_2017</strain>
    </source>
</reference>
<organism evidence="2 3">
    <name type="scientific">Mucuna pruriens</name>
    <name type="common">Velvet bean</name>
    <name type="synonym">Dolichos pruriens</name>
    <dbReference type="NCBI Taxonomy" id="157652"/>
    <lineage>
        <taxon>Eukaryota</taxon>
        <taxon>Viridiplantae</taxon>
        <taxon>Streptophyta</taxon>
        <taxon>Embryophyta</taxon>
        <taxon>Tracheophyta</taxon>
        <taxon>Spermatophyta</taxon>
        <taxon>Magnoliopsida</taxon>
        <taxon>eudicotyledons</taxon>
        <taxon>Gunneridae</taxon>
        <taxon>Pentapetalae</taxon>
        <taxon>rosids</taxon>
        <taxon>fabids</taxon>
        <taxon>Fabales</taxon>
        <taxon>Fabaceae</taxon>
        <taxon>Papilionoideae</taxon>
        <taxon>50 kb inversion clade</taxon>
        <taxon>NPAAA clade</taxon>
        <taxon>indigoferoid/millettioid clade</taxon>
        <taxon>Phaseoleae</taxon>
        <taxon>Mucuna</taxon>
    </lineage>
</organism>
<dbReference type="Proteomes" id="UP000257109">
    <property type="component" value="Unassembled WGS sequence"/>
</dbReference>
<keyword evidence="3" id="KW-1185">Reference proteome</keyword>
<sequence>MNLLMVEGGWVRKPYTGRFDLVYFLPSKQVCHAAQEGEGDFIYMYETTFDDLDLLKRQNFDVVALIQKVNLASKARASSLAPASQGAANLKDVVVVAVEKVASKEAGAEKVPARPSQADPPLSAKRKAPTTAEEGAFQKKGKAIA</sequence>
<accession>A0A371ELR5</accession>